<evidence type="ECO:0000313" key="3">
    <source>
        <dbReference type="WBParaSite" id="SBAD_0000469201-mRNA-1"/>
    </source>
</evidence>
<organism evidence="3">
    <name type="scientific">Soboliphyme baturini</name>
    <dbReference type="NCBI Taxonomy" id="241478"/>
    <lineage>
        <taxon>Eukaryota</taxon>
        <taxon>Metazoa</taxon>
        <taxon>Ecdysozoa</taxon>
        <taxon>Nematoda</taxon>
        <taxon>Enoplea</taxon>
        <taxon>Dorylaimia</taxon>
        <taxon>Dioctophymatida</taxon>
        <taxon>Dioctophymatoidea</taxon>
        <taxon>Soboliphymatidae</taxon>
        <taxon>Soboliphyme</taxon>
    </lineage>
</organism>
<dbReference type="WBParaSite" id="SBAD_0000469201-mRNA-1">
    <property type="protein sequence ID" value="SBAD_0000469201-mRNA-1"/>
    <property type="gene ID" value="SBAD_0000469201"/>
</dbReference>
<sequence length="89" mass="9952">MTTDVETEWQLFMSGKLEAAAKCCGFKRVGLPPGGQKRSFWWAQEVQLTVKEKEAAFNNLLGKKEPYTRVRYVKVGNAAAKEVGNAKTE</sequence>
<reference evidence="1 2" key="2">
    <citation type="submission" date="2018-11" db="EMBL/GenBank/DDBJ databases">
        <authorList>
            <consortium name="Pathogen Informatics"/>
        </authorList>
    </citation>
    <scope>NUCLEOTIDE SEQUENCE [LARGE SCALE GENOMIC DNA]</scope>
</reference>
<gene>
    <name evidence="1" type="ORF">SBAD_LOCUS4500</name>
</gene>
<keyword evidence="2" id="KW-1185">Reference proteome</keyword>
<name>A0A183ILK4_9BILA</name>
<protein>
    <submittedName>
        <fullName evidence="3">Cauli_VI domain-containing protein</fullName>
    </submittedName>
</protein>
<dbReference type="AlphaFoldDB" id="A0A183ILK4"/>
<proteinExistence type="predicted"/>
<dbReference type="EMBL" id="UZAM01008356">
    <property type="protein sequence ID" value="VDP04561.1"/>
    <property type="molecule type" value="Genomic_DNA"/>
</dbReference>
<accession>A0A183ILK4</accession>
<dbReference type="Proteomes" id="UP000270296">
    <property type="component" value="Unassembled WGS sequence"/>
</dbReference>
<evidence type="ECO:0000313" key="2">
    <source>
        <dbReference type="Proteomes" id="UP000270296"/>
    </source>
</evidence>
<reference evidence="3" key="1">
    <citation type="submission" date="2016-06" db="UniProtKB">
        <authorList>
            <consortium name="WormBaseParasite"/>
        </authorList>
    </citation>
    <scope>IDENTIFICATION</scope>
</reference>
<evidence type="ECO:0000313" key="1">
    <source>
        <dbReference type="EMBL" id="VDP04561.1"/>
    </source>
</evidence>